<dbReference type="STRING" id="48699.ENSPLAP00000028004"/>
<proteinExistence type="predicted"/>
<sequence length="74" mass="8458">SLFGNLLLPGHQQIHPPNLNNYLAGFGPSQADLRAFRLLPRPPAPQHVHALRWYRHISALQARRRSFMLSIILV</sequence>
<keyword evidence="2" id="KW-1185">Reference proteome</keyword>
<dbReference type="SUPFAM" id="SSF47616">
    <property type="entry name" value="GST C-terminal domain-like"/>
    <property type="match status" value="1"/>
</dbReference>
<reference evidence="1" key="1">
    <citation type="submission" date="2025-08" db="UniProtKB">
        <authorList>
            <consortium name="Ensembl"/>
        </authorList>
    </citation>
    <scope>IDENTIFICATION</scope>
</reference>
<dbReference type="GeneTree" id="ENSGT00940000174432"/>
<evidence type="ECO:0000313" key="2">
    <source>
        <dbReference type="Proteomes" id="UP000261500"/>
    </source>
</evidence>
<evidence type="ECO:0000313" key="1">
    <source>
        <dbReference type="Ensembl" id="ENSPLAP00000028004.1"/>
    </source>
</evidence>
<name>A0A3B3VT73_9TELE</name>
<dbReference type="Ensembl" id="ENSPLAT00000021572.1">
    <property type="protein sequence ID" value="ENSPLAP00000028004.1"/>
    <property type="gene ID" value="ENSPLAG00000017063.1"/>
</dbReference>
<dbReference type="AlphaFoldDB" id="A0A3B3VT73"/>
<accession>A0A3B3VT73</accession>
<reference evidence="1" key="2">
    <citation type="submission" date="2025-09" db="UniProtKB">
        <authorList>
            <consortium name="Ensembl"/>
        </authorList>
    </citation>
    <scope>IDENTIFICATION</scope>
</reference>
<organism evidence="1 2">
    <name type="scientific">Poecilia latipinna</name>
    <name type="common">sailfin molly</name>
    <dbReference type="NCBI Taxonomy" id="48699"/>
    <lineage>
        <taxon>Eukaryota</taxon>
        <taxon>Metazoa</taxon>
        <taxon>Chordata</taxon>
        <taxon>Craniata</taxon>
        <taxon>Vertebrata</taxon>
        <taxon>Euteleostomi</taxon>
        <taxon>Actinopterygii</taxon>
        <taxon>Neopterygii</taxon>
        <taxon>Teleostei</taxon>
        <taxon>Neoteleostei</taxon>
        <taxon>Acanthomorphata</taxon>
        <taxon>Ovalentaria</taxon>
        <taxon>Atherinomorphae</taxon>
        <taxon>Cyprinodontiformes</taxon>
        <taxon>Poeciliidae</taxon>
        <taxon>Poeciliinae</taxon>
        <taxon>Poecilia</taxon>
    </lineage>
</organism>
<dbReference type="InterPro" id="IPR036282">
    <property type="entry name" value="Glutathione-S-Trfase_C_sf"/>
</dbReference>
<dbReference type="Proteomes" id="UP000261500">
    <property type="component" value="Unplaced"/>
</dbReference>
<protein>
    <submittedName>
        <fullName evidence="1">Uncharacterized protein</fullName>
    </submittedName>
</protein>